<keyword evidence="2" id="KW-0596">Phosphopantetheine</keyword>
<dbReference type="Gene3D" id="2.30.38.10">
    <property type="entry name" value="Luciferase, Domain 3"/>
    <property type="match status" value="1"/>
</dbReference>
<dbReference type="NCBIfam" id="TIGR01733">
    <property type="entry name" value="AA-adenyl-dom"/>
    <property type="match status" value="1"/>
</dbReference>
<sequence length="1590" mass="169308">MTATVPAAGAGAAFACRASLAQDRIWFFEQLVPGTATYNLGGAVDIDGTLHVGHLTEALRVCVRRHEALRTCFEGTDSGARQIVHETAEPDLRHADLTGLDPAAAEAEADRIVATEVARPFDLERLPLARFVLLRLGPRRHVLTLTFHHIVTDDWSLGIFTRELGTVYTALSATVPHRLPALPLQYADYAAWQRELVEQGAVREQLRYWHERLDGAATLALPTDRRRPAEESHRGAGVRLELDPALADRLRGLSRGEGVTLFMTLLAGFTVMLGRWAGQTDVVVGTPIANRPRRELHDIVGLFVNMLALRTDLGGAPTLREVLRRTAATCTAAFEHQDAPFDHVVAVVAGDRAAGRHPLFQVLFQVLEDDLRGFSLPGATVRARDGAGHTVKFDLSCTVVDTGRALVAELQYATDLWDEPSARRMLDAWVRVLRAMAARPDIGADEVPLMSAAELTDAVQRWNPPGRTAGVTLDAGFAEQVARRPDAVALSGPDRRWTYRDLDADSDRVAAALHAAGVGADDRVGLHLDRSPELVVAMLGVLKAGAGYLVLDPALPPDRLRLLAADAGIRAVLGTPLSEDVPLVTPSAAPSGPSSDTASGPSAAAPWRSRGAGHPDGLANVVHTSGSTGEPKGVAVTHRGIVNLVTGDHAPVTAGDVVLLTANPSFDTTTFMVWAALLNGAHLAVVPAGRPLDAGTLRAAIVEHRASVVRLTPALFHLVADADPAAFDGVRCLVVGGDVPDPARIRRVLAAGPPGSLVNAYGPTEITVTATDHVVGLDLARLDLDGDVPMGLPVAGATAYVVDRHLRPVPVGVVGELLVGGAGVARGYLGRPDATADRFVPDPFGAEPGGRLYRTGDLVRRRADGRLVFVGRADRQVKLRGHRVEPGEIEAALRRLDGVAECAVSLVEVAGARRLVAHVAGAAGLDGAALREALAGQLPPYLVPAHILVLDRLPLTRTGKLDRAALTVVTPAGTLAGSPRRPARDDRERTLLGIWTELLGVAGLGIDDDFFANGGHSLLAATATAAVRRALGVELSLRELFQHPTVAALAALLDGRPNTTVDTLPQDATTRPPHERAELRLRAWRRGIADLGDPPADPAPASGSQRAMLFLDRLAPNGTAYLTTAHTRLTGPLDVARLHAALTAVVHRHEVLRTVLRLHDGHPVQIVLPPGPVPLPVHDLTALDPAAAEAELHRLAAAEDPFDLAAGPLVRARLVRLGDDDAALLLTFHHAVVDGWSIGVFAAEVAEHYRTGAAPPPPVPQHGEYARWQHEWLEGPAARESLAHWRRELAGVPDAPLPYDRPGPAPLPLRAGTHRFTIPAGCLDNHDATPFMVLAAALHVLLAGWTGRTGVCFGTQVANRPHDEVRDLIGFLANVVVLRGDVTPDVTFTSLLARTVSRSLQAYEHQQVPFDAVVRHLAPDRPPGGNPLFRVAMTLHNTPPPVREAGPLRLDPLDAGALAHARHELELDIRADGGGLRCDVTYAADLFTPDSIERLAGTYQRILRTVAADATVRVRDLLPADPVRETVREVVAEVLGRPVDETADFFALGGDSLGAVRVLDLIRVRCGADVPLAAWLTGGPASVLRLARLA</sequence>
<dbReference type="Gene3D" id="3.30.559.10">
    <property type="entry name" value="Chloramphenicol acetyltransferase-like domain"/>
    <property type="match status" value="2"/>
</dbReference>
<dbReference type="Proteomes" id="UP001501470">
    <property type="component" value="Unassembled WGS sequence"/>
</dbReference>
<evidence type="ECO:0000259" key="5">
    <source>
        <dbReference type="PROSITE" id="PS50075"/>
    </source>
</evidence>
<dbReference type="Pfam" id="PF00501">
    <property type="entry name" value="AMP-binding"/>
    <property type="match status" value="1"/>
</dbReference>
<dbReference type="InterPro" id="IPR000873">
    <property type="entry name" value="AMP-dep_synth/lig_dom"/>
</dbReference>
<organism evidence="6 7">
    <name type="scientific">Dactylosporangium maewongense</name>
    <dbReference type="NCBI Taxonomy" id="634393"/>
    <lineage>
        <taxon>Bacteria</taxon>
        <taxon>Bacillati</taxon>
        <taxon>Actinomycetota</taxon>
        <taxon>Actinomycetes</taxon>
        <taxon>Micromonosporales</taxon>
        <taxon>Micromonosporaceae</taxon>
        <taxon>Dactylosporangium</taxon>
    </lineage>
</organism>
<dbReference type="InterPro" id="IPR025110">
    <property type="entry name" value="AMP-bd_C"/>
</dbReference>
<dbReference type="InterPro" id="IPR009081">
    <property type="entry name" value="PP-bd_ACP"/>
</dbReference>
<reference evidence="7" key="1">
    <citation type="journal article" date="2019" name="Int. J. Syst. Evol. Microbiol.">
        <title>The Global Catalogue of Microorganisms (GCM) 10K type strain sequencing project: providing services to taxonomists for standard genome sequencing and annotation.</title>
        <authorList>
            <consortium name="The Broad Institute Genomics Platform"/>
            <consortium name="The Broad Institute Genome Sequencing Center for Infectious Disease"/>
            <person name="Wu L."/>
            <person name="Ma J."/>
        </authorList>
    </citation>
    <scope>NUCLEOTIDE SEQUENCE [LARGE SCALE GENOMIC DNA]</scope>
    <source>
        <strain evidence="7">JCM 15933</strain>
    </source>
</reference>
<dbReference type="InterPro" id="IPR029058">
    <property type="entry name" value="AB_hydrolase_fold"/>
</dbReference>
<accession>A0ABP4MCN7</accession>
<dbReference type="PROSITE" id="PS50075">
    <property type="entry name" value="CARRIER"/>
    <property type="match status" value="2"/>
</dbReference>
<name>A0ABP4MCN7_9ACTN</name>
<dbReference type="Gene3D" id="3.40.50.1820">
    <property type="entry name" value="alpha/beta hydrolase"/>
    <property type="match status" value="1"/>
</dbReference>
<dbReference type="Gene3D" id="1.10.1200.10">
    <property type="entry name" value="ACP-like"/>
    <property type="match status" value="1"/>
</dbReference>
<dbReference type="Gene3D" id="3.30.559.30">
    <property type="entry name" value="Nonribosomal peptide synthetase, condensation domain"/>
    <property type="match status" value="2"/>
</dbReference>
<dbReference type="Pfam" id="PF00668">
    <property type="entry name" value="Condensation"/>
    <property type="match status" value="2"/>
</dbReference>
<evidence type="ECO:0000256" key="1">
    <source>
        <dbReference type="ARBA" id="ARBA00001957"/>
    </source>
</evidence>
<dbReference type="RefSeq" id="WP_344506646.1">
    <property type="nucleotide sequence ID" value="NZ_BAAAQD010000015.1"/>
</dbReference>
<gene>
    <name evidence="6" type="ORF">GCM10009827_069240</name>
</gene>
<dbReference type="CDD" id="cd19531">
    <property type="entry name" value="LCL_NRPS-like"/>
    <property type="match status" value="2"/>
</dbReference>
<dbReference type="PROSITE" id="PS00012">
    <property type="entry name" value="PHOSPHOPANTETHEINE"/>
    <property type="match status" value="1"/>
</dbReference>
<evidence type="ECO:0000313" key="7">
    <source>
        <dbReference type="Proteomes" id="UP001501470"/>
    </source>
</evidence>
<dbReference type="Gene3D" id="3.40.50.980">
    <property type="match status" value="2"/>
</dbReference>
<comment type="caution">
    <text evidence="6">The sequence shown here is derived from an EMBL/GenBank/DDBJ whole genome shotgun (WGS) entry which is preliminary data.</text>
</comment>
<evidence type="ECO:0000256" key="4">
    <source>
        <dbReference type="SAM" id="MobiDB-lite"/>
    </source>
</evidence>
<feature type="region of interest" description="Disordered" evidence="4">
    <location>
        <begin position="580"/>
        <end position="633"/>
    </location>
</feature>
<keyword evidence="7" id="KW-1185">Reference proteome</keyword>
<dbReference type="SUPFAM" id="SSF47336">
    <property type="entry name" value="ACP-like"/>
    <property type="match status" value="2"/>
</dbReference>
<dbReference type="InterPro" id="IPR020845">
    <property type="entry name" value="AMP-binding_CS"/>
</dbReference>
<dbReference type="CDD" id="cd12117">
    <property type="entry name" value="A_NRPS_Srf_like"/>
    <property type="match status" value="1"/>
</dbReference>
<dbReference type="InterPro" id="IPR006162">
    <property type="entry name" value="Ppantetheine_attach_site"/>
</dbReference>
<keyword evidence="3" id="KW-0597">Phosphoprotein</keyword>
<dbReference type="SUPFAM" id="SSF52777">
    <property type="entry name" value="CoA-dependent acyltransferases"/>
    <property type="match status" value="4"/>
</dbReference>
<dbReference type="PANTHER" id="PTHR45527:SF1">
    <property type="entry name" value="FATTY ACID SYNTHASE"/>
    <property type="match status" value="1"/>
</dbReference>
<dbReference type="InterPro" id="IPR036736">
    <property type="entry name" value="ACP-like_sf"/>
</dbReference>
<evidence type="ECO:0000313" key="6">
    <source>
        <dbReference type="EMBL" id="GAA1540032.1"/>
    </source>
</evidence>
<dbReference type="Pfam" id="PF13193">
    <property type="entry name" value="AMP-binding_C"/>
    <property type="match status" value="1"/>
</dbReference>
<proteinExistence type="predicted"/>
<dbReference type="PROSITE" id="PS00455">
    <property type="entry name" value="AMP_BINDING"/>
    <property type="match status" value="1"/>
</dbReference>
<dbReference type="Pfam" id="PF00550">
    <property type="entry name" value="PP-binding"/>
    <property type="match status" value="2"/>
</dbReference>
<dbReference type="InterPro" id="IPR020806">
    <property type="entry name" value="PKS_PP-bd"/>
</dbReference>
<dbReference type="SMART" id="SM00823">
    <property type="entry name" value="PKS_PP"/>
    <property type="match status" value="2"/>
</dbReference>
<feature type="domain" description="Carrier" evidence="5">
    <location>
        <begin position="1518"/>
        <end position="1590"/>
    </location>
</feature>
<dbReference type="InterPro" id="IPR045851">
    <property type="entry name" value="AMP-bd_C_sf"/>
</dbReference>
<dbReference type="EMBL" id="BAAAQD010000015">
    <property type="protein sequence ID" value="GAA1540032.1"/>
    <property type="molecule type" value="Genomic_DNA"/>
</dbReference>
<evidence type="ECO:0000256" key="3">
    <source>
        <dbReference type="ARBA" id="ARBA00022553"/>
    </source>
</evidence>
<dbReference type="InterPro" id="IPR010071">
    <property type="entry name" value="AA_adenyl_dom"/>
</dbReference>
<dbReference type="InterPro" id="IPR001242">
    <property type="entry name" value="Condensation_dom"/>
</dbReference>
<dbReference type="SUPFAM" id="SSF56801">
    <property type="entry name" value="Acetyl-CoA synthetase-like"/>
    <property type="match status" value="1"/>
</dbReference>
<evidence type="ECO:0000256" key="2">
    <source>
        <dbReference type="ARBA" id="ARBA00022450"/>
    </source>
</evidence>
<dbReference type="Gene3D" id="3.30.300.30">
    <property type="match status" value="1"/>
</dbReference>
<dbReference type="PANTHER" id="PTHR45527">
    <property type="entry name" value="NONRIBOSOMAL PEPTIDE SYNTHETASE"/>
    <property type="match status" value="1"/>
</dbReference>
<protein>
    <recommendedName>
        <fullName evidence="5">Carrier domain-containing protein</fullName>
    </recommendedName>
</protein>
<dbReference type="InterPro" id="IPR023213">
    <property type="entry name" value="CAT-like_dom_sf"/>
</dbReference>
<feature type="domain" description="Carrier" evidence="5">
    <location>
        <begin position="982"/>
        <end position="1057"/>
    </location>
</feature>
<comment type="cofactor">
    <cofactor evidence="1">
        <name>pantetheine 4'-phosphate</name>
        <dbReference type="ChEBI" id="CHEBI:47942"/>
    </cofactor>
</comment>